<name>A0A1D8K551_9GAMM</name>
<dbReference type="RefSeq" id="WP_070071679.1">
    <property type="nucleotide sequence ID" value="NZ_CP017448.1"/>
</dbReference>
<feature type="transmembrane region" description="Helical" evidence="1">
    <location>
        <begin position="38"/>
        <end position="57"/>
    </location>
</feature>
<protein>
    <submittedName>
        <fullName evidence="2">Uncharacterized protein</fullName>
    </submittedName>
</protein>
<keyword evidence="1" id="KW-0812">Transmembrane</keyword>
<dbReference type="Proteomes" id="UP000095342">
    <property type="component" value="Chromosome"/>
</dbReference>
<keyword evidence="3" id="KW-1185">Reference proteome</keyword>
<dbReference type="KEGG" id="aaeo:BJI67_02465"/>
<evidence type="ECO:0000313" key="2">
    <source>
        <dbReference type="EMBL" id="AOV16083.1"/>
    </source>
</evidence>
<keyword evidence="1" id="KW-0472">Membrane</keyword>
<gene>
    <name evidence="2" type="ORF">BJI67_02465</name>
</gene>
<evidence type="ECO:0000256" key="1">
    <source>
        <dbReference type="SAM" id="Phobius"/>
    </source>
</evidence>
<sequence>MSCSRSWYRWCWCPPLVGAGIGLRLARTGRLPRWPWPVAVLSGLAACYLAVMLPYGLTVSLHGT</sequence>
<keyword evidence="1" id="KW-1133">Transmembrane helix</keyword>
<accession>A0A1D8K551</accession>
<evidence type="ECO:0000313" key="3">
    <source>
        <dbReference type="Proteomes" id="UP000095342"/>
    </source>
</evidence>
<dbReference type="AlphaFoldDB" id="A0A1D8K551"/>
<organism evidence="2 3">
    <name type="scientific">Acidihalobacter aeolianus</name>
    <dbReference type="NCBI Taxonomy" id="2792603"/>
    <lineage>
        <taxon>Bacteria</taxon>
        <taxon>Pseudomonadati</taxon>
        <taxon>Pseudomonadota</taxon>
        <taxon>Gammaproteobacteria</taxon>
        <taxon>Chromatiales</taxon>
        <taxon>Ectothiorhodospiraceae</taxon>
        <taxon>Acidihalobacter</taxon>
    </lineage>
</organism>
<reference evidence="2 3" key="1">
    <citation type="submission" date="2016-09" db="EMBL/GenBank/DDBJ databases">
        <title>Acidihalobacter prosperus V6 (DSM14174).</title>
        <authorList>
            <person name="Khaleque H.N."/>
            <person name="Ramsay J.P."/>
            <person name="Murphy R.J.T."/>
            <person name="Kaksonen A.H."/>
            <person name="Boxall N.J."/>
            <person name="Watkin E.L.J."/>
        </authorList>
    </citation>
    <scope>NUCLEOTIDE SEQUENCE [LARGE SCALE GENOMIC DNA]</scope>
    <source>
        <strain evidence="2 3">V6</strain>
    </source>
</reference>
<dbReference type="EMBL" id="CP017448">
    <property type="protein sequence ID" value="AOV16083.1"/>
    <property type="molecule type" value="Genomic_DNA"/>
</dbReference>
<proteinExistence type="predicted"/>